<name>A0AC35EYN9_9BILA</name>
<evidence type="ECO:0000313" key="2">
    <source>
        <dbReference type="WBParaSite" id="PS1159_v2.g11395.t1"/>
    </source>
</evidence>
<protein>
    <submittedName>
        <fullName evidence="2">Serpentine Receptor, class H</fullName>
    </submittedName>
</protein>
<organism evidence="1 2">
    <name type="scientific">Panagrolaimus sp. PS1159</name>
    <dbReference type="NCBI Taxonomy" id="55785"/>
    <lineage>
        <taxon>Eukaryota</taxon>
        <taxon>Metazoa</taxon>
        <taxon>Ecdysozoa</taxon>
        <taxon>Nematoda</taxon>
        <taxon>Chromadorea</taxon>
        <taxon>Rhabditida</taxon>
        <taxon>Tylenchina</taxon>
        <taxon>Panagrolaimomorpha</taxon>
        <taxon>Panagrolaimoidea</taxon>
        <taxon>Panagrolaimidae</taxon>
        <taxon>Panagrolaimus</taxon>
    </lineage>
</organism>
<reference evidence="2" key="1">
    <citation type="submission" date="2022-11" db="UniProtKB">
        <authorList>
            <consortium name="WormBaseParasite"/>
        </authorList>
    </citation>
    <scope>IDENTIFICATION</scope>
</reference>
<proteinExistence type="predicted"/>
<dbReference type="Proteomes" id="UP000887580">
    <property type="component" value="Unplaced"/>
</dbReference>
<accession>A0AC35EYN9</accession>
<evidence type="ECO:0000313" key="1">
    <source>
        <dbReference type="Proteomes" id="UP000887580"/>
    </source>
</evidence>
<dbReference type="WBParaSite" id="PS1159_v2.g11395.t1">
    <property type="protein sequence ID" value="PS1159_v2.g11395.t1"/>
    <property type="gene ID" value="PS1159_v2.g11395"/>
</dbReference>
<sequence>MLCWLIAPFLFYVIITQSRNLGDFKWLIFNHSFWCLTLESLLGLVKPLFLSPAAGGFQVGIFRDYGSFKTCGIAAVFCFIFSSNCILGLSATLASRYLLVFPSSLTKWFTLKKALIAAVGLPIIAYIVILMVFYPILQTDTSTIHQWAFEYDPILKEYFDEPTFLFLPHFYHDYIDIPILSLLIILTFSAFSVILFFLYQMTNTKTTVSSKLQRSLLLSSVIQIVITCFFLFMPFIFFFIFIKYDIQNTASFMCILMCIFTSHCFIEFIATLYFVSPYRNFILRIFRKKVRKSNVSIRTVQVSAITVSRYY</sequence>